<dbReference type="Pfam" id="PF00296">
    <property type="entry name" value="Bac_luciferase"/>
    <property type="match status" value="1"/>
</dbReference>
<evidence type="ECO:0000256" key="2">
    <source>
        <dbReference type="ARBA" id="ARBA00023033"/>
    </source>
</evidence>
<feature type="domain" description="Luciferase-like" evidence="3">
    <location>
        <begin position="1"/>
        <end position="318"/>
    </location>
</feature>
<dbReference type="GO" id="GO:0005829">
    <property type="term" value="C:cytosol"/>
    <property type="evidence" value="ECO:0007669"/>
    <property type="project" value="TreeGrafter"/>
</dbReference>
<evidence type="ECO:0000313" key="4">
    <source>
        <dbReference type="EMBL" id="SUZ54964.1"/>
    </source>
</evidence>
<protein>
    <recommendedName>
        <fullName evidence="3">Luciferase-like domain-containing protein</fullName>
    </recommendedName>
</protein>
<dbReference type="Gene3D" id="3.20.20.30">
    <property type="entry name" value="Luciferase-like domain"/>
    <property type="match status" value="1"/>
</dbReference>
<accession>A0A381NLG1</accession>
<dbReference type="InterPro" id="IPR011251">
    <property type="entry name" value="Luciferase-like_dom"/>
</dbReference>
<proteinExistence type="predicted"/>
<dbReference type="GO" id="GO:0016705">
    <property type="term" value="F:oxidoreductase activity, acting on paired donors, with incorporation or reduction of molecular oxygen"/>
    <property type="evidence" value="ECO:0007669"/>
    <property type="project" value="InterPro"/>
</dbReference>
<dbReference type="InterPro" id="IPR036661">
    <property type="entry name" value="Luciferase-like_sf"/>
</dbReference>
<organism evidence="4">
    <name type="scientific">marine metagenome</name>
    <dbReference type="NCBI Taxonomy" id="408172"/>
    <lineage>
        <taxon>unclassified sequences</taxon>
        <taxon>metagenomes</taxon>
        <taxon>ecological metagenomes</taxon>
    </lineage>
</organism>
<dbReference type="EMBL" id="UINC01000420">
    <property type="protein sequence ID" value="SUZ54964.1"/>
    <property type="molecule type" value="Genomic_DNA"/>
</dbReference>
<keyword evidence="2" id="KW-0503">Monooxygenase</keyword>
<dbReference type="InterPro" id="IPR050766">
    <property type="entry name" value="Bact_Lucif_Oxidored"/>
</dbReference>
<dbReference type="PANTHER" id="PTHR30137:SF8">
    <property type="entry name" value="BLR5498 PROTEIN"/>
    <property type="match status" value="1"/>
</dbReference>
<dbReference type="AlphaFoldDB" id="A0A381NLG1"/>
<dbReference type="SUPFAM" id="SSF51679">
    <property type="entry name" value="Bacterial luciferase-like"/>
    <property type="match status" value="1"/>
</dbReference>
<reference evidence="4" key="1">
    <citation type="submission" date="2018-05" db="EMBL/GenBank/DDBJ databases">
        <authorList>
            <person name="Lanie J.A."/>
            <person name="Ng W.-L."/>
            <person name="Kazmierczak K.M."/>
            <person name="Andrzejewski T.M."/>
            <person name="Davidsen T.M."/>
            <person name="Wayne K.J."/>
            <person name="Tettelin H."/>
            <person name="Glass J.I."/>
            <person name="Rusch D."/>
            <person name="Podicherti R."/>
            <person name="Tsui H.-C.T."/>
            <person name="Winkler M.E."/>
        </authorList>
    </citation>
    <scope>NUCLEOTIDE SEQUENCE</scope>
</reference>
<dbReference type="GO" id="GO:0004497">
    <property type="term" value="F:monooxygenase activity"/>
    <property type="evidence" value="ECO:0007669"/>
    <property type="project" value="UniProtKB-KW"/>
</dbReference>
<evidence type="ECO:0000256" key="1">
    <source>
        <dbReference type="ARBA" id="ARBA00023002"/>
    </source>
</evidence>
<sequence length="350" mass="39057">MKLGYFTLTDNPPAYGANRKDPSRLLEEVMEQCLQAEEIGLNSVWVPEHHFGLFGVLPSAPVFLANVAARTKRVKLGPATVLLPVQHPLRVAEEFALLDLLSNGRAQLSVGRGYDAREYAAFGVDFAQSQEIFFEGLEVIKKAWSHETSSHKGVHYQYPEVTVLPRPVQQPYPPIYVACFSEPTLRHAARAGFDVIFAPFAAAMMFGSLQKAVLEFKKESDAAGHVDRKVMCSYFVNVTYDGLETLNTKERLLHYFHGILPAFPADRASAPAHIRYFVDIVERLETMTSEDLGDRSIITGSPEDCIKVLKDCEAAGIEEVILYFGFGGWDHSETMKSMERVAKELSPHFA</sequence>
<gene>
    <name evidence="4" type="ORF">METZ01_LOCUS7818</name>
</gene>
<keyword evidence="1" id="KW-0560">Oxidoreductase</keyword>
<evidence type="ECO:0000259" key="3">
    <source>
        <dbReference type="Pfam" id="PF00296"/>
    </source>
</evidence>
<dbReference type="PANTHER" id="PTHR30137">
    <property type="entry name" value="LUCIFERASE-LIKE MONOOXYGENASE"/>
    <property type="match status" value="1"/>
</dbReference>
<name>A0A381NLG1_9ZZZZ</name>